<evidence type="ECO:0000313" key="2">
    <source>
        <dbReference type="Proteomes" id="UP000285456"/>
    </source>
</evidence>
<gene>
    <name evidence="1" type="ORF">D1B32_17535</name>
</gene>
<dbReference type="OrthoDB" id="2720606at2"/>
<organism evidence="1 2">
    <name type="scientific">Oceanobacillus profundus</name>
    <dbReference type="NCBI Taxonomy" id="372463"/>
    <lineage>
        <taxon>Bacteria</taxon>
        <taxon>Bacillati</taxon>
        <taxon>Bacillota</taxon>
        <taxon>Bacilli</taxon>
        <taxon>Bacillales</taxon>
        <taxon>Bacillaceae</taxon>
        <taxon>Oceanobacillus</taxon>
    </lineage>
</organism>
<accession>A0A417YCM9</accession>
<protein>
    <submittedName>
        <fullName evidence="1">Uncharacterized protein</fullName>
    </submittedName>
</protein>
<comment type="caution">
    <text evidence="1">The sequence shown here is derived from an EMBL/GenBank/DDBJ whole genome shotgun (WGS) entry which is preliminary data.</text>
</comment>
<dbReference type="Gene3D" id="1.20.5.300">
    <property type="match status" value="1"/>
</dbReference>
<dbReference type="Proteomes" id="UP000285456">
    <property type="component" value="Unassembled WGS sequence"/>
</dbReference>
<dbReference type="AlphaFoldDB" id="A0A417YCM9"/>
<reference evidence="1 2" key="1">
    <citation type="journal article" date="2007" name="Int. J. Syst. Evol. Microbiol.">
        <title>Oceanobacillus profundus sp. nov., isolated from a deep-sea sediment core.</title>
        <authorList>
            <person name="Kim Y.G."/>
            <person name="Choi D.H."/>
            <person name="Hyun S."/>
            <person name="Cho B.C."/>
        </authorList>
    </citation>
    <scope>NUCLEOTIDE SEQUENCE [LARGE SCALE GENOMIC DNA]</scope>
    <source>
        <strain evidence="1 2">DSM 18246</strain>
    </source>
</reference>
<proteinExistence type="predicted"/>
<dbReference type="EMBL" id="QWEH01000014">
    <property type="protein sequence ID" value="RHW30373.1"/>
    <property type="molecule type" value="Genomic_DNA"/>
</dbReference>
<evidence type="ECO:0000313" key="1">
    <source>
        <dbReference type="EMBL" id="RHW30373.1"/>
    </source>
</evidence>
<sequence>MDKSDQIIEMLGEIKSKLDEHSQILKEHSQILNEHSQILGEHSQTLENHSSQLKEHGQILTALRAGQDHLKAEFDGMKLANAKEFGELKEEINTISINQELLRDDTWTNKVDIHRIKKTMGMA</sequence>
<keyword evidence="2" id="KW-1185">Reference proteome</keyword>
<dbReference type="RefSeq" id="WP_118890006.1">
    <property type="nucleotide sequence ID" value="NZ_JAMAWL010000011.1"/>
</dbReference>
<name>A0A417YCM9_9BACI</name>